<evidence type="ECO:0000313" key="4">
    <source>
        <dbReference type="Proteomes" id="UP000243535"/>
    </source>
</evidence>
<reference evidence="4" key="1">
    <citation type="submission" date="2015-08" db="EMBL/GenBank/DDBJ databases">
        <authorList>
            <person name="Varghese N."/>
        </authorList>
    </citation>
    <scope>NUCLEOTIDE SEQUENCE [LARGE SCALE GENOMIC DNA]</scope>
    <source>
        <strain evidence="4">DSM 17901</strain>
    </source>
</reference>
<dbReference type="STRING" id="375574.GCA_001418035_00739"/>
<name>A0A0K6GUC6_9NEIS</name>
<evidence type="ECO:0000256" key="2">
    <source>
        <dbReference type="SAM" id="Phobius"/>
    </source>
</evidence>
<feature type="compositionally biased region" description="Low complexity" evidence="1">
    <location>
        <begin position="152"/>
        <end position="167"/>
    </location>
</feature>
<organism evidence="3 4">
    <name type="scientific">Gulbenkiania indica</name>
    <dbReference type="NCBI Taxonomy" id="375574"/>
    <lineage>
        <taxon>Bacteria</taxon>
        <taxon>Pseudomonadati</taxon>
        <taxon>Pseudomonadota</taxon>
        <taxon>Betaproteobacteria</taxon>
        <taxon>Neisseriales</taxon>
        <taxon>Chromobacteriaceae</taxon>
        <taxon>Gulbenkiania</taxon>
    </lineage>
</organism>
<evidence type="ECO:0000313" key="3">
    <source>
        <dbReference type="EMBL" id="CUA82092.1"/>
    </source>
</evidence>
<keyword evidence="2" id="KW-0472">Membrane</keyword>
<protein>
    <recommendedName>
        <fullName evidence="5">Phage lysis regulatory protein, LysB family</fullName>
    </recommendedName>
</protein>
<keyword evidence="4" id="KW-1185">Reference proteome</keyword>
<dbReference type="Proteomes" id="UP000243535">
    <property type="component" value="Unassembled WGS sequence"/>
</dbReference>
<proteinExistence type="predicted"/>
<gene>
    <name evidence="3" type="ORF">Ga0061063_0947</name>
</gene>
<feature type="region of interest" description="Disordered" evidence="1">
    <location>
        <begin position="131"/>
        <end position="179"/>
    </location>
</feature>
<evidence type="ECO:0000256" key="1">
    <source>
        <dbReference type="SAM" id="MobiDB-lite"/>
    </source>
</evidence>
<feature type="transmembrane region" description="Helical" evidence="2">
    <location>
        <begin position="7"/>
        <end position="29"/>
    </location>
</feature>
<accession>A0A0K6GUC6</accession>
<keyword evidence="2" id="KW-1133">Transmembrane helix</keyword>
<sequence length="179" mass="19372">MSWIRDNLKWLVVLVCSLLAAGASFILWMQSRDNASLQLQLTASNTQRDQLTGQLKTAETTISKQSGQILALVDLNRQQSADVAAQLQRLDTITRNATARAVQLEAITHEDEAARIWGDTRLPPAVERLLDTAPESGNPAHQADRDPALRAGGDVPDPGQQPEDQPPSSAEPAGHARSP</sequence>
<dbReference type="AlphaFoldDB" id="A0A0K6GUC6"/>
<evidence type="ECO:0008006" key="5">
    <source>
        <dbReference type="Google" id="ProtNLM"/>
    </source>
</evidence>
<keyword evidence="2" id="KW-0812">Transmembrane</keyword>
<dbReference type="EMBL" id="CYHA01000002">
    <property type="protein sequence ID" value="CUA82092.1"/>
    <property type="molecule type" value="Genomic_DNA"/>
</dbReference>